<dbReference type="SUPFAM" id="SSF55681">
    <property type="entry name" value="Class II aaRS and biotin synthetases"/>
    <property type="match status" value="1"/>
</dbReference>
<evidence type="ECO:0000256" key="4">
    <source>
        <dbReference type="ARBA" id="ARBA00024732"/>
    </source>
</evidence>
<evidence type="ECO:0000256" key="8">
    <source>
        <dbReference type="PIRSR" id="PIRSR016262-2"/>
    </source>
</evidence>
<keyword evidence="3 5" id="KW-0012">Acyltransferase</keyword>
<dbReference type="GO" id="GO:0005737">
    <property type="term" value="C:cytoplasm"/>
    <property type="evidence" value="ECO:0007669"/>
    <property type="project" value="UniProtKB-SubCell"/>
</dbReference>
<dbReference type="InterPro" id="IPR045864">
    <property type="entry name" value="aa-tRNA-synth_II/BPL/LPL"/>
</dbReference>
<evidence type="ECO:0000259" key="10">
    <source>
        <dbReference type="PROSITE" id="PS51733"/>
    </source>
</evidence>
<comment type="pathway">
    <text evidence="1 5 6">Protein modification; protein lipoylation via endogenous pathway; protein N(6)-(lipoyl)lysine from octanoyl-[acyl-carrier-protein]: step 1/2.</text>
</comment>
<comment type="function">
    <text evidence="4 5 6">Catalyzes the transfer of endogenously produced octanoic acid from octanoyl-acyl-carrier-protein onto the lipoyl domains of lipoate-dependent enzymes. Lipoyl-ACP can also act as a substrate although octanoyl-ACP is likely to be the physiological substrate.</text>
</comment>
<feature type="domain" description="BPL/LPL catalytic" evidence="10">
    <location>
        <begin position="49"/>
        <end position="231"/>
    </location>
</feature>
<accession>A0A372MG25</accession>
<dbReference type="UniPathway" id="UPA00538">
    <property type="reaction ID" value="UER00592"/>
</dbReference>
<comment type="miscellaneous">
    <text evidence="5">In the reaction, the free carboxyl group of octanoic acid is attached via an amide linkage to the epsilon-amino group of a specific lysine residue of lipoyl domains of lipoate-dependent enzymes.</text>
</comment>
<protein>
    <recommendedName>
        <fullName evidence="5 6">Octanoyltransferase</fullName>
        <ecNumber evidence="5 6">2.3.1.181</ecNumber>
    </recommendedName>
    <alternativeName>
        <fullName evidence="5">Lipoate-protein ligase B</fullName>
    </alternativeName>
    <alternativeName>
        <fullName evidence="5">Lipoyl/octanoyl transferase</fullName>
    </alternativeName>
    <alternativeName>
        <fullName evidence="5">Octanoyl-[acyl-carrier-protein]-protein N-octanoyltransferase</fullName>
    </alternativeName>
</protein>
<gene>
    <name evidence="5 11" type="primary">lipB</name>
    <name evidence="11" type="ORF">DYP60_10165</name>
</gene>
<evidence type="ECO:0000256" key="3">
    <source>
        <dbReference type="ARBA" id="ARBA00023315"/>
    </source>
</evidence>
<reference evidence="11 12" key="2">
    <citation type="submission" date="2018-09" db="EMBL/GenBank/DDBJ databases">
        <title>Genome of Sphaerochaeta halotolerans strain 4-11.</title>
        <authorList>
            <person name="Nazina T.N."/>
            <person name="Sokolova D.S."/>
        </authorList>
    </citation>
    <scope>NUCLEOTIDE SEQUENCE [LARGE SCALE GENOMIC DNA]</scope>
    <source>
        <strain evidence="11 12">4-11</strain>
    </source>
</reference>
<evidence type="ECO:0000313" key="11">
    <source>
        <dbReference type="EMBL" id="RFU94328.1"/>
    </source>
</evidence>
<dbReference type="InterPro" id="IPR000544">
    <property type="entry name" value="Octanoyltransferase"/>
</dbReference>
<dbReference type="PANTHER" id="PTHR10993">
    <property type="entry name" value="OCTANOYLTRANSFERASE"/>
    <property type="match status" value="1"/>
</dbReference>
<proteinExistence type="inferred from homology"/>
<comment type="caution">
    <text evidence="11">The sequence shown here is derived from an EMBL/GenBank/DDBJ whole genome shotgun (WGS) entry which is preliminary data.</text>
</comment>
<dbReference type="Proteomes" id="UP000264002">
    <property type="component" value="Unassembled WGS sequence"/>
</dbReference>
<dbReference type="AlphaFoldDB" id="A0A372MG25"/>
<dbReference type="PROSITE" id="PS01313">
    <property type="entry name" value="LIPB"/>
    <property type="match status" value="1"/>
</dbReference>
<dbReference type="NCBIfam" id="TIGR00214">
    <property type="entry name" value="lipB"/>
    <property type="match status" value="1"/>
</dbReference>
<evidence type="ECO:0000256" key="6">
    <source>
        <dbReference type="PIRNR" id="PIRNR016262"/>
    </source>
</evidence>
<dbReference type="PANTHER" id="PTHR10993:SF7">
    <property type="entry name" value="LIPOYLTRANSFERASE 2, MITOCHONDRIAL-RELATED"/>
    <property type="match status" value="1"/>
</dbReference>
<evidence type="ECO:0000256" key="2">
    <source>
        <dbReference type="ARBA" id="ARBA00022679"/>
    </source>
</evidence>
<keyword evidence="12" id="KW-1185">Reference proteome</keyword>
<name>A0A372MG25_9SPIR</name>
<dbReference type="PROSITE" id="PS51733">
    <property type="entry name" value="BPL_LPL_CATALYTIC"/>
    <property type="match status" value="1"/>
</dbReference>
<evidence type="ECO:0000256" key="5">
    <source>
        <dbReference type="HAMAP-Rule" id="MF_00013"/>
    </source>
</evidence>
<sequence>MIHFHGFPIDDLEIPRNQMEPLQCIDCALMPYRESLDLQVKLHEKVSSGALPSVILLVEHPPVITLGLHKDHNQLRRTEKQVSDMGIDVVQIRRGGGTTAHNPGQLVVYPIVDVEKFGFHVAPFVHYLEHLAMDVLAKTGIQAERRNRYPGLWVHGRKIASVGLQISKKTSMHGIAINLYNDLGIFDHIVPCGIAGVEMTSSEREGGLKVPMQHLKDVVQSRRIDLLFEYGAKLGAIR</sequence>
<dbReference type="HAMAP" id="MF_00013">
    <property type="entry name" value="LipB"/>
    <property type="match status" value="1"/>
</dbReference>
<dbReference type="GO" id="GO:0009249">
    <property type="term" value="P:protein lipoylation"/>
    <property type="evidence" value="ECO:0007669"/>
    <property type="project" value="InterPro"/>
</dbReference>
<dbReference type="EC" id="2.3.1.181" evidence="5 6"/>
<evidence type="ECO:0000256" key="9">
    <source>
        <dbReference type="PIRSR" id="PIRSR016262-3"/>
    </source>
</evidence>
<keyword evidence="5" id="KW-0963">Cytoplasm</keyword>
<evidence type="ECO:0000256" key="7">
    <source>
        <dbReference type="PIRSR" id="PIRSR016262-1"/>
    </source>
</evidence>
<feature type="binding site" evidence="5 8">
    <location>
        <begin position="174"/>
        <end position="176"/>
    </location>
    <ligand>
        <name>substrate</name>
    </ligand>
</feature>
<dbReference type="Pfam" id="PF21948">
    <property type="entry name" value="LplA-B_cat"/>
    <property type="match status" value="1"/>
</dbReference>
<evidence type="ECO:0000313" key="12">
    <source>
        <dbReference type="Proteomes" id="UP000264002"/>
    </source>
</evidence>
<dbReference type="EMBL" id="QUWK01000010">
    <property type="protein sequence ID" value="RFU94328.1"/>
    <property type="molecule type" value="Genomic_DNA"/>
</dbReference>
<dbReference type="GO" id="GO:0033819">
    <property type="term" value="F:lipoyl(octanoyl) transferase activity"/>
    <property type="evidence" value="ECO:0007669"/>
    <property type="project" value="UniProtKB-EC"/>
</dbReference>
<dbReference type="InterPro" id="IPR020605">
    <property type="entry name" value="Octanoyltransferase_CS"/>
</dbReference>
<dbReference type="InterPro" id="IPR004143">
    <property type="entry name" value="BPL_LPL_catalytic"/>
</dbReference>
<feature type="binding site" evidence="5 8">
    <location>
        <begin position="161"/>
        <end position="163"/>
    </location>
    <ligand>
        <name>substrate</name>
    </ligand>
</feature>
<feature type="binding site" evidence="5 8">
    <location>
        <begin position="94"/>
        <end position="101"/>
    </location>
    <ligand>
        <name>substrate</name>
    </ligand>
</feature>
<dbReference type="PIRSF" id="PIRSF016262">
    <property type="entry name" value="LPLase"/>
    <property type="match status" value="1"/>
</dbReference>
<keyword evidence="2 5" id="KW-0808">Transferase</keyword>
<feature type="active site" description="Acyl-thioester intermediate" evidence="5 7">
    <location>
        <position position="192"/>
    </location>
</feature>
<reference evidence="12" key="1">
    <citation type="submission" date="2018-08" db="EMBL/GenBank/DDBJ databases">
        <authorList>
            <person name="Grouzdev D.S."/>
            <person name="Krutkina M.S."/>
        </authorList>
    </citation>
    <scope>NUCLEOTIDE SEQUENCE [LARGE SCALE GENOMIC DNA]</scope>
    <source>
        <strain evidence="12">4-11</strain>
    </source>
</reference>
<comment type="similarity">
    <text evidence="5 6">Belongs to the LipB family.</text>
</comment>
<feature type="site" description="Lowers pKa of active site Cys" evidence="5 9">
    <location>
        <position position="158"/>
    </location>
</feature>
<dbReference type="CDD" id="cd16444">
    <property type="entry name" value="LipB"/>
    <property type="match status" value="1"/>
</dbReference>
<comment type="catalytic activity">
    <reaction evidence="5 6">
        <text>octanoyl-[ACP] + L-lysyl-[protein] = N(6)-octanoyl-L-lysyl-[protein] + holo-[ACP] + H(+)</text>
        <dbReference type="Rhea" id="RHEA:17665"/>
        <dbReference type="Rhea" id="RHEA-COMP:9636"/>
        <dbReference type="Rhea" id="RHEA-COMP:9685"/>
        <dbReference type="Rhea" id="RHEA-COMP:9752"/>
        <dbReference type="Rhea" id="RHEA-COMP:9928"/>
        <dbReference type="ChEBI" id="CHEBI:15378"/>
        <dbReference type="ChEBI" id="CHEBI:29969"/>
        <dbReference type="ChEBI" id="CHEBI:64479"/>
        <dbReference type="ChEBI" id="CHEBI:78463"/>
        <dbReference type="ChEBI" id="CHEBI:78809"/>
        <dbReference type="EC" id="2.3.1.181"/>
    </reaction>
</comment>
<organism evidence="11 12">
    <name type="scientific">Sphaerochaeta halotolerans</name>
    <dbReference type="NCBI Taxonomy" id="2293840"/>
    <lineage>
        <taxon>Bacteria</taxon>
        <taxon>Pseudomonadati</taxon>
        <taxon>Spirochaetota</taxon>
        <taxon>Spirochaetia</taxon>
        <taxon>Spirochaetales</taxon>
        <taxon>Sphaerochaetaceae</taxon>
        <taxon>Sphaerochaeta</taxon>
    </lineage>
</organism>
<evidence type="ECO:0000256" key="1">
    <source>
        <dbReference type="ARBA" id="ARBA00004821"/>
    </source>
</evidence>
<dbReference type="Gene3D" id="3.30.930.10">
    <property type="entry name" value="Bira Bifunctional Protein, Domain 2"/>
    <property type="match status" value="1"/>
</dbReference>
<comment type="subcellular location">
    <subcellularLocation>
        <location evidence="5">Cytoplasm</location>
    </subcellularLocation>
</comment>